<sequence length="284" mass="32182">MKYEYAAFLNDLVRQVEELERGFIKRGEKWDKLAIMLSNFILVSATLPILFTLFEAYLTVNDKLSHLQYDLANSVCPMNTYFTCKLITFIVLEIYYVFVAFHCTAILVGSVVTSAVILNMLMDSVRNLAKLNVGTQSIRMYQRFRILFKTVENITTRFTSLLLSIGFGFTVMCNFTTVRMFGVIRMPFYLFFPTASVIGIVGIGVLLPYGFACHERSGKLLAGRKGKLGVKRGTMRLEEKIVKALRPIGIRAGTGEFSFFVLKKSTKSKYYVAVTDKTIEALMT</sequence>
<accession>A0A226DSG0</accession>
<keyword evidence="1" id="KW-0812">Transmembrane</keyword>
<name>A0A226DSG0_FOLCA</name>
<feature type="transmembrane region" description="Helical" evidence="1">
    <location>
        <begin position="95"/>
        <end position="121"/>
    </location>
</feature>
<dbReference type="EMBL" id="LNIX01000013">
    <property type="protein sequence ID" value="OXA47621.1"/>
    <property type="molecule type" value="Genomic_DNA"/>
</dbReference>
<dbReference type="AlphaFoldDB" id="A0A226DSG0"/>
<proteinExistence type="predicted"/>
<keyword evidence="1" id="KW-1133">Transmembrane helix</keyword>
<evidence type="ECO:0000313" key="3">
    <source>
        <dbReference type="Proteomes" id="UP000198287"/>
    </source>
</evidence>
<comment type="caution">
    <text evidence="2">The sequence shown here is derived from an EMBL/GenBank/DDBJ whole genome shotgun (WGS) entry which is preliminary data.</text>
</comment>
<reference evidence="2 3" key="1">
    <citation type="submission" date="2015-12" db="EMBL/GenBank/DDBJ databases">
        <title>The genome of Folsomia candida.</title>
        <authorList>
            <person name="Faddeeva A."/>
            <person name="Derks M.F."/>
            <person name="Anvar Y."/>
            <person name="Smit S."/>
            <person name="Van Straalen N."/>
            <person name="Roelofs D."/>
        </authorList>
    </citation>
    <scope>NUCLEOTIDE SEQUENCE [LARGE SCALE GENOMIC DNA]</scope>
    <source>
        <strain evidence="2 3">VU population</strain>
        <tissue evidence="2">Whole body</tissue>
    </source>
</reference>
<keyword evidence="3" id="KW-1185">Reference proteome</keyword>
<dbReference type="Proteomes" id="UP000198287">
    <property type="component" value="Unassembled WGS sequence"/>
</dbReference>
<feature type="transmembrane region" description="Helical" evidence="1">
    <location>
        <begin position="33"/>
        <end position="54"/>
    </location>
</feature>
<feature type="transmembrane region" description="Helical" evidence="1">
    <location>
        <begin position="161"/>
        <end position="182"/>
    </location>
</feature>
<gene>
    <name evidence="2" type="ORF">Fcan01_17935</name>
</gene>
<organism evidence="2 3">
    <name type="scientific">Folsomia candida</name>
    <name type="common">Springtail</name>
    <dbReference type="NCBI Taxonomy" id="158441"/>
    <lineage>
        <taxon>Eukaryota</taxon>
        <taxon>Metazoa</taxon>
        <taxon>Ecdysozoa</taxon>
        <taxon>Arthropoda</taxon>
        <taxon>Hexapoda</taxon>
        <taxon>Collembola</taxon>
        <taxon>Entomobryomorpha</taxon>
        <taxon>Isotomoidea</taxon>
        <taxon>Isotomidae</taxon>
        <taxon>Proisotominae</taxon>
        <taxon>Folsomia</taxon>
    </lineage>
</organism>
<evidence type="ECO:0000256" key="1">
    <source>
        <dbReference type="SAM" id="Phobius"/>
    </source>
</evidence>
<evidence type="ECO:0000313" key="2">
    <source>
        <dbReference type="EMBL" id="OXA47621.1"/>
    </source>
</evidence>
<feature type="transmembrane region" description="Helical" evidence="1">
    <location>
        <begin position="188"/>
        <end position="211"/>
    </location>
</feature>
<protein>
    <submittedName>
        <fullName evidence="2">Uncharacterized protein</fullName>
    </submittedName>
</protein>
<keyword evidence="1" id="KW-0472">Membrane</keyword>